<evidence type="ECO:0000313" key="2">
    <source>
        <dbReference type="EMBL" id="GFR22190.1"/>
    </source>
</evidence>
<reference evidence="2" key="1">
    <citation type="submission" date="2020-07" db="EMBL/GenBank/DDBJ databases">
        <title>Multicomponent nature underlies the extraordinary mechanical properties of spider dragline silk.</title>
        <authorList>
            <person name="Kono N."/>
            <person name="Nakamura H."/>
            <person name="Mori M."/>
            <person name="Yoshida Y."/>
            <person name="Ohtoshi R."/>
            <person name="Malay A.D."/>
            <person name="Moran D.A.P."/>
            <person name="Tomita M."/>
            <person name="Numata K."/>
            <person name="Arakawa K."/>
        </authorList>
    </citation>
    <scope>NUCLEOTIDE SEQUENCE</scope>
</reference>
<evidence type="ECO:0000256" key="1">
    <source>
        <dbReference type="SAM" id="MobiDB-lite"/>
    </source>
</evidence>
<proteinExistence type="predicted"/>
<organism evidence="2 3">
    <name type="scientific">Trichonephila clavata</name>
    <name type="common">Joro spider</name>
    <name type="synonym">Nephila clavata</name>
    <dbReference type="NCBI Taxonomy" id="2740835"/>
    <lineage>
        <taxon>Eukaryota</taxon>
        <taxon>Metazoa</taxon>
        <taxon>Ecdysozoa</taxon>
        <taxon>Arthropoda</taxon>
        <taxon>Chelicerata</taxon>
        <taxon>Arachnida</taxon>
        <taxon>Araneae</taxon>
        <taxon>Araneomorphae</taxon>
        <taxon>Entelegynae</taxon>
        <taxon>Araneoidea</taxon>
        <taxon>Nephilidae</taxon>
        <taxon>Trichonephila</taxon>
    </lineage>
</organism>
<dbReference type="EMBL" id="BMAO01038046">
    <property type="protein sequence ID" value="GFR22190.1"/>
    <property type="molecule type" value="Genomic_DNA"/>
</dbReference>
<feature type="region of interest" description="Disordered" evidence="1">
    <location>
        <begin position="1"/>
        <end position="20"/>
    </location>
</feature>
<dbReference type="Proteomes" id="UP000887116">
    <property type="component" value="Unassembled WGS sequence"/>
</dbReference>
<name>A0A8X6HHD2_TRICU</name>
<comment type="caution">
    <text evidence="2">The sequence shown here is derived from an EMBL/GenBank/DDBJ whole genome shotgun (WGS) entry which is preliminary data.</text>
</comment>
<accession>A0A8X6HHD2</accession>
<evidence type="ECO:0000313" key="3">
    <source>
        <dbReference type="Proteomes" id="UP000887116"/>
    </source>
</evidence>
<protein>
    <submittedName>
        <fullName evidence="2">Uncharacterized protein</fullName>
    </submittedName>
</protein>
<gene>
    <name evidence="2" type="ORF">TNCT_401</name>
</gene>
<dbReference type="AlphaFoldDB" id="A0A8X6HHD2"/>
<keyword evidence="3" id="KW-1185">Reference proteome</keyword>
<sequence length="105" mass="11729">MDLQGSVSPKSYRMTHDSISNSLKNSSSLILKGPVISASKNLIKETCSVIKQVFEESHRPYLSLFNIYITECIYDGVNLPMADTFKNFLQSVANYSPTGKYVSLK</sequence>